<feature type="domain" description="N-acetyltransferase" evidence="1">
    <location>
        <begin position="1"/>
        <end position="150"/>
    </location>
</feature>
<dbReference type="InterPro" id="IPR016181">
    <property type="entry name" value="Acyl_CoA_acyltransferase"/>
</dbReference>
<dbReference type="AlphaFoldDB" id="A0A1H9N4Z7"/>
<dbReference type="CDD" id="cd04301">
    <property type="entry name" value="NAT_SF"/>
    <property type="match status" value="1"/>
</dbReference>
<dbReference type="GO" id="GO:0016747">
    <property type="term" value="F:acyltransferase activity, transferring groups other than amino-acyl groups"/>
    <property type="evidence" value="ECO:0007669"/>
    <property type="project" value="InterPro"/>
</dbReference>
<accession>A0A1H9N4Z7</accession>
<name>A0A1H9N4Z7_BUTFI</name>
<dbReference type="RefSeq" id="WP_074754552.1">
    <property type="nucleotide sequence ID" value="NZ_FOGJ01000004.1"/>
</dbReference>
<dbReference type="Gene3D" id="3.40.630.30">
    <property type="match status" value="1"/>
</dbReference>
<keyword evidence="2" id="KW-0808">Transferase</keyword>
<dbReference type="SUPFAM" id="SSF55729">
    <property type="entry name" value="Acyl-CoA N-acyltransferases (Nat)"/>
    <property type="match status" value="1"/>
</dbReference>
<organism evidence="2 3">
    <name type="scientific">Butyrivibrio fibrisolvens</name>
    <dbReference type="NCBI Taxonomy" id="831"/>
    <lineage>
        <taxon>Bacteria</taxon>
        <taxon>Bacillati</taxon>
        <taxon>Bacillota</taxon>
        <taxon>Clostridia</taxon>
        <taxon>Lachnospirales</taxon>
        <taxon>Lachnospiraceae</taxon>
        <taxon>Butyrivibrio</taxon>
    </lineage>
</organism>
<dbReference type="PROSITE" id="PS51186">
    <property type="entry name" value="GNAT"/>
    <property type="match status" value="1"/>
</dbReference>
<reference evidence="2 3" key="1">
    <citation type="submission" date="2016-10" db="EMBL/GenBank/DDBJ databases">
        <authorList>
            <person name="de Groot N.N."/>
        </authorList>
    </citation>
    <scope>NUCLEOTIDE SEQUENCE [LARGE SCALE GENOMIC DNA]</scope>
    <source>
        <strain evidence="2 3">AR40</strain>
    </source>
</reference>
<dbReference type="Proteomes" id="UP000182584">
    <property type="component" value="Unassembled WGS sequence"/>
</dbReference>
<dbReference type="EMBL" id="FOGJ01000004">
    <property type="protein sequence ID" value="SER31130.1"/>
    <property type="molecule type" value="Genomic_DNA"/>
</dbReference>
<dbReference type="Pfam" id="PF13508">
    <property type="entry name" value="Acetyltransf_7"/>
    <property type="match status" value="1"/>
</dbReference>
<dbReference type="InterPro" id="IPR000182">
    <property type="entry name" value="GNAT_dom"/>
</dbReference>
<evidence type="ECO:0000313" key="3">
    <source>
        <dbReference type="Proteomes" id="UP000182584"/>
    </source>
</evidence>
<dbReference type="OrthoDB" id="9794197at2"/>
<evidence type="ECO:0000313" key="2">
    <source>
        <dbReference type="EMBL" id="SER31130.1"/>
    </source>
</evidence>
<protein>
    <submittedName>
        <fullName evidence="2">Putative acetyltransferase</fullName>
    </submittedName>
</protein>
<proteinExistence type="predicted"/>
<sequence>MAIRQAKSSDVSRIAELIVTNYRMNFYPIFKYDKFYFDELNVLDLAKEYLDDPNLLNNTYVYDDGVVKGMIRLDGDEIVKLFVEPQFQSQKIGAKLLSFATLEKGANWLWVLEQNERGIAFYKRNGFEFTGDRIIEDEWVPLLKMKRTIGDL</sequence>
<evidence type="ECO:0000259" key="1">
    <source>
        <dbReference type="PROSITE" id="PS51186"/>
    </source>
</evidence>
<gene>
    <name evidence="2" type="ORF">SAMN04487884_10452</name>
</gene>